<reference evidence="3" key="1">
    <citation type="submission" date="2016-11" db="UniProtKB">
        <authorList>
            <consortium name="WormBaseParasite"/>
        </authorList>
    </citation>
    <scope>IDENTIFICATION</scope>
</reference>
<dbReference type="AlphaFoldDB" id="A0A1I7WUD7"/>
<proteinExistence type="predicted"/>
<feature type="transmembrane region" description="Helical" evidence="1">
    <location>
        <begin position="38"/>
        <end position="59"/>
    </location>
</feature>
<organism evidence="2 3">
    <name type="scientific">Heterorhabditis bacteriophora</name>
    <name type="common">Entomopathogenic nematode worm</name>
    <dbReference type="NCBI Taxonomy" id="37862"/>
    <lineage>
        <taxon>Eukaryota</taxon>
        <taxon>Metazoa</taxon>
        <taxon>Ecdysozoa</taxon>
        <taxon>Nematoda</taxon>
        <taxon>Chromadorea</taxon>
        <taxon>Rhabditida</taxon>
        <taxon>Rhabditina</taxon>
        <taxon>Rhabditomorpha</taxon>
        <taxon>Strongyloidea</taxon>
        <taxon>Heterorhabditidae</taxon>
        <taxon>Heterorhabditis</taxon>
    </lineage>
</organism>
<sequence length="168" mass="19190">MTHTVLAIVTCFTLTQGPSALVFIYQILYPTTPMIRDISIVANQLVLTGKMLNVILFCLTSSTFRRKLFNTCRCWASLVFYWNRRQSTRFFTNVGRKVNNAYSQNYSSRFSRSQSKSVVTQKTSIVYSPSGRNFNRRISAMSADSISLKQVRKTNMNQSLSLNKKAGR</sequence>
<protein>
    <submittedName>
        <fullName evidence="3">G_PROTEIN_RECEP_F1_2 domain-containing protein</fullName>
    </submittedName>
</protein>
<keyword evidence="1" id="KW-1133">Transmembrane helix</keyword>
<dbReference type="PANTHER" id="PTHR46895:SF7">
    <property type="entry name" value="G-PROTEIN COUPLED RECEPTORS FAMILY 1 PROFILE DOMAIN-CONTAINING PROTEIN"/>
    <property type="match status" value="1"/>
</dbReference>
<evidence type="ECO:0000313" key="2">
    <source>
        <dbReference type="Proteomes" id="UP000095283"/>
    </source>
</evidence>
<name>A0A1I7WUD7_HETBA</name>
<dbReference type="Gene3D" id="1.20.1070.10">
    <property type="entry name" value="Rhodopsin 7-helix transmembrane proteins"/>
    <property type="match status" value="1"/>
</dbReference>
<dbReference type="SUPFAM" id="SSF81321">
    <property type="entry name" value="Family A G protein-coupled receptor-like"/>
    <property type="match status" value="1"/>
</dbReference>
<dbReference type="WBParaSite" id="Hba_08809">
    <property type="protein sequence ID" value="Hba_08809"/>
    <property type="gene ID" value="Hba_08809"/>
</dbReference>
<evidence type="ECO:0000256" key="1">
    <source>
        <dbReference type="SAM" id="Phobius"/>
    </source>
</evidence>
<dbReference type="PANTHER" id="PTHR46895">
    <property type="entry name" value="PROTEIN CBG20548-RELATED"/>
    <property type="match status" value="1"/>
</dbReference>
<evidence type="ECO:0000313" key="3">
    <source>
        <dbReference type="WBParaSite" id="Hba_08809"/>
    </source>
</evidence>
<accession>A0A1I7WUD7</accession>
<keyword evidence="2" id="KW-1185">Reference proteome</keyword>
<dbReference type="Proteomes" id="UP000095283">
    <property type="component" value="Unplaced"/>
</dbReference>
<keyword evidence="1" id="KW-0812">Transmembrane</keyword>
<keyword evidence="1" id="KW-0472">Membrane</keyword>